<dbReference type="Proteomes" id="UP000285430">
    <property type="component" value="Unassembled WGS sequence"/>
</dbReference>
<dbReference type="EMBL" id="QUTH01001237">
    <property type="protein sequence ID" value="RHZ31279.1"/>
    <property type="molecule type" value="Genomic_DNA"/>
</dbReference>
<feature type="signal peptide" evidence="1">
    <location>
        <begin position="1"/>
        <end position="26"/>
    </location>
</feature>
<evidence type="ECO:0000256" key="1">
    <source>
        <dbReference type="SAM" id="SignalP"/>
    </source>
</evidence>
<accession>A0A3R7B889</accession>
<proteinExistence type="predicted"/>
<protein>
    <submittedName>
        <fullName evidence="2">Uncharacterized protein</fullName>
    </submittedName>
</protein>
<name>A0A3R7B889_APHAT</name>
<gene>
    <name evidence="2" type="ORF">DYB37_012169</name>
</gene>
<feature type="chain" id="PRO_5018684561" evidence="1">
    <location>
        <begin position="27"/>
        <end position="90"/>
    </location>
</feature>
<dbReference type="AlphaFoldDB" id="A0A3R7B889"/>
<sequence length="90" mass="10038">MMRLMSLAALFVVNVLLAITSSAALANITRNGWYNCPLSTFELTPPKKDYNATANSLYKEEKNRISRVFTQCAVFDMPFCHNDTSCTPAP</sequence>
<feature type="non-terminal residue" evidence="2">
    <location>
        <position position="90"/>
    </location>
</feature>
<evidence type="ECO:0000313" key="2">
    <source>
        <dbReference type="EMBL" id="RHZ31279.1"/>
    </source>
</evidence>
<comment type="caution">
    <text evidence="2">The sequence shown here is derived from an EMBL/GenBank/DDBJ whole genome shotgun (WGS) entry which is preliminary data.</text>
</comment>
<evidence type="ECO:0000313" key="3">
    <source>
        <dbReference type="Proteomes" id="UP000285430"/>
    </source>
</evidence>
<keyword evidence="1" id="KW-0732">Signal</keyword>
<organism evidence="2 3">
    <name type="scientific">Aphanomyces astaci</name>
    <name type="common">Crayfish plague agent</name>
    <dbReference type="NCBI Taxonomy" id="112090"/>
    <lineage>
        <taxon>Eukaryota</taxon>
        <taxon>Sar</taxon>
        <taxon>Stramenopiles</taxon>
        <taxon>Oomycota</taxon>
        <taxon>Saprolegniomycetes</taxon>
        <taxon>Saprolegniales</taxon>
        <taxon>Verrucalvaceae</taxon>
        <taxon>Aphanomyces</taxon>
    </lineage>
</organism>
<reference evidence="2 3" key="1">
    <citation type="submission" date="2018-08" db="EMBL/GenBank/DDBJ databases">
        <title>Aphanomyces genome sequencing and annotation.</title>
        <authorList>
            <person name="Minardi D."/>
            <person name="Oidtmann B."/>
            <person name="Van Der Giezen M."/>
            <person name="Studholme D.J."/>
        </authorList>
    </citation>
    <scope>NUCLEOTIDE SEQUENCE [LARGE SCALE GENOMIC DNA]</scope>
    <source>
        <strain evidence="2 3">Da</strain>
    </source>
</reference>